<keyword evidence="5" id="KW-1185">Reference proteome</keyword>
<feature type="coiled-coil region" evidence="2">
    <location>
        <begin position="243"/>
        <end position="291"/>
    </location>
</feature>
<feature type="domain" description="SMC hinge" evidence="3">
    <location>
        <begin position="525"/>
        <end position="638"/>
    </location>
</feature>
<dbReference type="Pfam" id="PF02463">
    <property type="entry name" value="SMC_N"/>
    <property type="match status" value="1"/>
</dbReference>
<dbReference type="InterPro" id="IPR036277">
    <property type="entry name" value="SMC_hinge_sf"/>
</dbReference>
<dbReference type="InterPro" id="IPR010935">
    <property type="entry name" value="SMC_hinge"/>
</dbReference>
<dbReference type="GO" id="GO:0005524">
    <property type="term" value="F:ATP binding"/>
    <property type="evidence" value="ECO:0007669"/>
    <property type="project" value="InterPro"/>
</dbReference>
<dbReference type="Proteomes" id="UP000196239">
    <property type="component" value="Chromosome 1"/>
</dbReference>
<dbReference type="SUPFAM" id="SSF75553">
    <property type="entry name" value="Smc hinge domain"/>
    <property type="match status" value="1"/>
</dbReference>
<dbReference type="PIRSF" id="PIRSF005719">
    <property type="entry name" value="SMC"/>
    <property type="match status" value="1"/>
</dbReference>
<dbReference type="GO" id="GO:0051276">
    <property type="term" value="P:chromosome organization"/>
    <property type="evidence" value="ECO:0007669"/>
    <property type="project" value="InterPro"/>
</dbReference>
<dbReference type="KEGG" id="ndv:NDEV_1181"/>
<dbReference type="AlphaFoldDB" id="A0A128A3L1"/>
<accession>A0A128A3L1</accession>
<feature type="coiled-coil region" evidence="2">
    <location>
        <begin position="687"/>
        <end position="714"/>
    </location>
</feature>
<feature type="coiled-coil region" evidence="2">
    <location>
        <begin position="183"/>
        <end position="217"/>
    </location>
</feature>
<feature type="coiled-coil region" evidence="2">
    <location>
        <begin position="818"/>
        <end position="845"/>
    </location>
</feature>
<dbReference type="GO" id="GO:0016887">
    <property type="term" value="F:ATP hydrolysis activity"/>
    <property type="evidence" value="ECO:0007669"/>
    <property type="project" value="InterPro"/>
</dbReference>
<protein>
    <submittedName>
        <fullName evidence="4">Putative SMC domain protein</fullName>
    </submittedName>
</protein>
<dbReference type="InterPro" id="IPR003395">
    <property type="entry name" value="RecF/RecN/SMC_N"/>
</dbReference>
<keyword evidence="1 2" id="KW-0175">Coiled coil</keyword>
<dbReference type="SUPFAM" id="SSF52540">
    <property type="entry name" value="P-loop containing nucleoside triphosphate hydrolases"/>
    <property type="match status" value="1"/>
</dbReference>
<dbReference type="Gene3D" id="1.10.287.1490">
    <property type="match status" value="1"/>
</dbReference>
<dbReference type="Gene3D" id="3.40.50.300">
    <property type="entry name" value="P-loop containing nucleotide triphosphate hydrolases"/>
    <property type="match status" value="2"/>
</dbReference>
<gene>
    <name evidence="4" type="ORF">NDEV_1181</name>
</gene>
<dbReference type="EMBL" id="LN890280">
    <property type="protein sequence ID" value="CUR51946.1"/>
    <property type="molecule type" value="Genomic_DNA"/>
</dbReference>
<evidence type="ECO:0000313" key="5">
    <source>
        <dbReference type="Proteomes" id="UP000196239"/>
    </source>
</evidence>
<organism evidence="4 5">
    <name type="scientific">Nitrosotalea devaniterrae</name>
    <dbReference type="NCBI Taxonomy" id="1078905"/>
    <lineage>
        <taxon>Archaea</taxon>
        <taxon>Nitrososphaerota</taxon>
        <taxon>Nitrososphaeria</taxon>
        <taxon>Nitrosotaleales</taxon>
        <taxon>Nitrosotaleaceae</taxon>
        <taxon>Nitrosotalea</taxon>
    </lineage>
</organism>
<evidence type="ECO:0000313" key="4">
    <source>
        <dbReference type="EMBL" id="CUR51946.1"/>
    </source>
</evidence>
<reference evidence="5" key="1">
    <citation type="submission" date="2015-10" db="EMBL/GenBank/DDBJ databases">
        <authorList>
            <person name="Lehtovirta-Morley L.E."/>
            <person name="Vieille C."/>
        </authorList>
    </citation>
    <scope>NUCLEOTIDE SEQUENCE [LARGE SCALE GENOMIC DNA]</scope>
</reference>
<feature type="coiled-coil region" evidence="2">
    <location>
        <begin position="453"/>
        <end position="487"/>
    </location>
</feature>
<proteinExistence type="predicted"/>
<sequence>MVHIRKLEIFGFKSFGYKNTIVNFEQGLVAISGANGSGKSNILDAISFSLGENSPKIMRVDKLRSLLHDVDNAKHGAKIARVSCHFDNSDRRIPVDSNTVTITREMDENGENIYYLNQKKVLRNHVLDILEVANCGIHKLNIVQQGTITRISEFNAEERRKIIEDIIGLAYFDEKKIESLKQLDEADRRLEIALARMDEIKKRIDELELERNNQLRYDILDKELKRMYAIQSSNKLRDIETTKISKERNLNAIKSEAKKLDEQRSALRDEIKKLEEEKQKFMDEVNVYNQAKATIDSELASAMHQFESANSKLATNARRLSQIDSRLPEIQSELVTLNERRALLENQITELKNSIGTINETRKSANAELASVDTEINQVLKQQSQIATNKLRVDETVRKLTDQLNETKLSLSKFEQERADIQSKIDQNSLRVKSILEEKENLLGLEVKLRHVRAGHEAAINDLKSRLSNLREKRVKIEKDIEETTIIFEKASKAAAQYEAKIKVVKEVMHEDYSIAKLKEDSKRLGIQGLVFEILTWDKQYERPLLAAGSDWLKGLVVNDFATLLGLAEFAQEKKLPKIRIIPLDAISDSKISVNKEPGILGVLSDFVKCDDKFTSLKNFIFGNIVLVDSKDKAYELSKKGYKAVTVDGQFFEADANAVIVDVNSKVSHLTKIILLSTSVDGLVQSLELLRRFIQNKKGQLKKLERITDSLENRYNSSETGFANVGLGLADIKAKLKNLGLSEDQLTSRISQLRRREESIMVNISKLQSYESSLDERISLTRENYADEGQTRVASQLSALNEKRASLLGSHSTISTQFRELTGNLTNLDNEENSLKANVRMISQEQSSLNHEKYDIEVQSRALAKEKEASDAMLVTLREKEQQLISTSGTSVSTLKEYDSKLKEIYESERVLSKEVNGMERQSDSIERDVRDLVENEERIRKTLHSYGYQQALLESFDVDQIIIALESERKNLSGSLNTRAPDAYIEISNGYRSMSSRKNELEAERNSIVKFIEEIDKGKRQTFLESYDKVDKDIREIFSKMTGGNAWLEIQNEDDIFASGISYLVQFPNKPKRESTSISGGEKTLAAITFLLALQKLKPSPFYLLDEVDAHLDALNTERLSTILEDRAKGSQMIMVSLKDSVVKKATLIYGVFPRNGVSHVVSHRISNVPEVAN</sequence>
<dbReference type="InterPro" id="IPR027417">
    <property type="entry name" value="P-loop_NTPase"/>
</dbReference>
<evidence type="ECO:0000256" key="1">
    <source>
        <dbReference type="ARBA" id="ARBA00023054"/>
    </source>
</evidence>
<evidence type="ECO:0000256" key="2">
    <source>
        <dbReference type="SAM" id="Coils"/>
    </source>
</evidence>
<dbReference type="Pfam" id="PF06470">
    <property type="entry name" value="SMC_hinge"/>
    <property type="match status" value="1"/>
</dbReference>
<name>A0A128A3L1_9ARCH</name>
<dbReference type="InterPro" id="IPR024704">
    <property type="entry name" value="SMC"/>
</dbReference>
<dbReference type="Gene3D" id="3.30.70.1620">
    <property type="match status" value="1"/>
</dbReference>
<dbReference type="GO" id="GO:0005694">
    <property type="term" value="C:chromosome"/>
    <property type="evidence" value="ECO:0007669"/>
    <property type="project" value="InterPro"/>
</dbReference>
<feature type="coiled-coil region" evidence="2">
    <location>
        <begin position="327"/>
        <end position="424"/>
    </location>
</feature>
<dbReference type="SUPFAM" id="SSF57997">
    <property type="entry name" value="Tropomyosin"/>
    <property type="match status" value="1"/>
</dbReference>
<dbReference type="Gene3D" id="1.20.1060.20">
    <property type="match status" value="1"/>
</dbReference>
<evidence type="ECO:0000259" key="3">
    <source>
        <dbReference type="SMART" id="SM00968"/>
    </source>
</evidence>
<dbReference type="PANTHER" id="PTHR43977">
    <property type="entry name" value="STRUCTURAL MAINTENANCE OF CHROMOSOMES PROTEIN 3"/>
    <property type="match status" value="1"/>
</dbReference>
<dbReference type="SMART" id="SM00968">
    <property type="entry name" value="SMC_hinge"/>
    <property type="match status" value="1"/>
</dbReference>